<sequence length="191" mass="21194">MKIPGFRSGKGWKMGLATLGYGLALLFIASMVFGPFTEEAADVNRLGIQATNNQLPSIEVLEVQDGIVDAYLAEIDQITYYMNLSLGRLEGHIANLEGNPNWIEEARDENNTILQFAGQLQDFENVPKRFEAAHASFIEGSNAVEQFHALFAEALDRLETGDTDRVRALISEAMPFMSHAQTLLYQGYSMT</sequence>
<protein>
    <recommendedName>
        <fullName evidence="3">Chemotaxis methyl-accepting receptor HlyB-like 4HB MCP domain-containing protein</fullName>
    </recommendedName>
</protein>
<accession>W4QVY7</accession>
<organism evidence="1 2">
    <name type="scientific">Halalkalibacter akibai (strain ATCC 43226 / DSM 21942 / CIP 109018 / JCM 9157 / 1139)</name>
    <name type="common">Bacillus akibai</name>
    <dbReference type="NCBI Taxonomy" id="1236973"/>
    <lineage>
        <taxon>Bacteria</taxon>
        <taxon>Bacillati</taxon>
        <taxon>Bacillota</taxon>
        <taxon>Bacilli</taxon>
        <taxon>Bacillales</taxon>
        <taxon>Bacillaceae</taxon>
        <taxon>Halalkalibacter</taxon>
    </lineage>
</organism>
<dbReference type="Proteomes" id="UP000018896">
    <property type="component" value="Unassembled WGS sequence"/>
</dbReference>
<keyword evidence="2" id="KW-1185">Reference proteome</keyword>
<dbReference type="AlphaFoldDB" id="W4QVY7"/>
<evidence type="ECO:0000313" key="2">
    <source>
        <dbReference type="Proteomes" id="UP000018896"/>
    </source>
</evidence>
<evidence type="ECO:0008006" key="3">
    <source>
        <dbReference type="Google" id="ProtNLM"/>
    </source>
</evidence>
<name>W4QVY7_HALA3</name>
<comment type="caution">
    <text evidence="1">The sequence shown here is derived from an EMBL/GenBank/DDBJ whole genome shotgun (WGS) entry which is preliminary data.</text>
</comment>
<gene>
    <name evidence="1" type="ORF">JCM9157_2577</name>
</gene>
<dbReference type="EMBL" id="BAUV01000019">
    <property type="protein sequence ID" value="GAE35469.1"/>
    <property type="molecule type" value="Genomic_DNA"/>
</dbReference>
<reference evidence="1 2" key="1">
    <citation type="journal article" date="2014" name="Genome Announc.">
        <title>Draft Genome Sequences of Three Alkaliphilic Bacillus Strains, Bacillus wakoensis JCM 9140T, Bacillus akibai JCM 9157T, and Bacillus hemicellulosilyticus JCM 9152T.</title>
        <authorList>
            <person name="Yuki M."/>
            <person name="Oshima K."/>
            <person name="Suda W."/>
            <person name="Oshida Y."/>
            <person name="Kitamura K."/>
            <person name="Iida T."/>
            <person name="Hattori M."/>
            <person name="Ohkuma M."/>
        </authorList>
    </citation>
    <scope>NUCLEOTIDE SEQUENCE [LARGE SCALE GENOMIC DNA]</scope>
    <source>
        <strain evidence="1 2">JCM 9157</strain>
    </source>
</reference>
<proteinExistence type="predicted"/>
<evidence type="ECO:0000313" key="1">
    <source>
        <dbReference type="EMBL" id="GAE35469.1"/>
    </source>
</evidence>
<dbReference type="OrthoDB" id="9968861at2"/>
<dbReference type="RefSeq" id="WP_035664938.1">
    <property type="nucleotide sequence ID" value="NZ_BAUV01000019.1"/>
</dbReference>